<keyword evidence="2" id="KW-0963">Cytoplasm</keyword>
<dbReference type="InterPro" id="IPR036236">
    <property type="entry name" value="Znf_C2H2_sf"/>
</dbReference>
<evidence type="ECO:0000313" key="13">
    <source>
        <dbReference type="Proteomes" id="UP001174909"/>
    </source>
</evidence>
<organism evidence="12 13">
    <name type="scientific">Geodia barretti</name>
    <name type="common">Barrett's horny sponge</name>
    <dbReference type="NCBI Taxonomy" id="519541"/>
    <lineage>
        <taxon>Eukaryota</taxon>
        <taxon>Metazoa</taxon>
        <taxon>Porifera</taxon>
        <taxon>Demospongiae</taxon>
        <taxon>Heteroscleromorpha</taxon>
        <taxon>Tetractinellida</taxon>
        <taxon>Astrophorina</taxon>
        <taxon>Geodiidae</taxon>
        <taxon>Geodia</taxon>
    </lineage>
</organism>
<gene>
    <name evidence="12" type="ORF">GBAR_LOCUS10068</name>
</gene>
<evidence type="ECO:0000313" key="12">
    <source>
        <dbReference type="EMBL" id="CAI8016414.1"/>
    </source>
</evidence>
<dbReference type="AlphaFoldDB" id="A0AA35RSH4"/>
<keyword evidence="13" id="KW-1185">Reference proteome</keyword>
<dbReference type="PANTHER" id="PTHR13182">
    <property type="entry name" value="ZINC FINGER PROTEIN 622"/>
    <property type="match status" value="1"/>
</dbReference>
<dbReference type="PROSITE" id="PS50157">
    <property type="entry name" value="ZINC_FINGER_C2H2_2"/>
    <property type="match status" value="1"/>
</dbReference>
<evidence type="ECO:0000256" key="3">
    <source>
        <dbReference type="ARBA" id="ARBA00022517"/>
    </source>
</evidence>
<feature type="domain" description="C2H2-type" evidence="11">
    <location>
        <begin position="69"/>
        <end position="98"/>
    </location>
</feature>
<dbReference type="SMART" id="SM00451">
    <property type="entry name" value="ZnF_U1"/>
    <property type="match status" value="2"/>
</dbReference>
<evidence type="ECO:0000256" key="5">
    <source>
        <dbReference type="ARBA" id="ARBA00022737"/>
    </source>
</evidence>
<keyword evidence="5" id="KW-0677">Repeat</keyword>
<accession>A0AA35RSH4</accession>
<dbReference type="PROSITE" id="PS00028">
    <property type="entry name" value="ZINC_FINGER_C2H2_1"/>
    <property type="match status" value="1"/>
</dbReference>
<evidence type="ECO:0000256" key="4">
    <source>
        <dbReference type="ARBA" id="ARBA00022723"/>
    </source>
</evidence>
<dbReference type="InterPro" id="IPR040025">
    <property type="entry name" value="Znf622/Rei1/Reh1"/>
</dbReference>
<feature type="region of interest" description="Disordered" evidence="10">
    <location>
        <begin position="85"/>
        <end position="115"/>
    </location>
</feature>
<dbReference type="InterPro" id="IPR022755">
    <property type="entry name" value="Znf_C2H2_jaz"/>
</dbReference>
<dbReference type="Pfam" id="PF12756">
    <property type="entry name" value="zf-C2H2_2"/>
    <property type="match status" value="1"/>
</dbReference>
<dbReference type="Pfam" id="PF12171">
    <property type="entry name" value="zf-C2H2_jaz"/>
    <property type="match status" value="1"/>
</dbReference>
<dbReference type="InterPro" id="IPR013087">
    <property type="entry name" value="Znf_C2H2_type"/>
</dbReference>
<dbReference type="GO" id="GO:0042273">
    <property type="term" value="P:ribosomal large subunit biogenesis"/>
    <property type="evidence" value="ECO:0007669"/>
    <property type="project" value="TreeGrafter"/>
</dbReference>
<evidence type="ECO:0000256" key="2">
    <source>
        <dbReference type="ARBA" id="ARBA00022490"/>
    </source>
</evidence>
<evidence type="ECO:0000256" key="9">
    <source>
        <dbReference type="PROSITE-ProRule" id="PRU00042"/>
    </source>
</evidence>
<keyword evidence="6 9" id="KW-0863">Zinc-finger</keyword>
<evidence type="ECO:0000256" key="7">
    <source>
        <dbReference type="ARBA" id="ARBA00022833"/>
    </source>
</evidence>
<reference evidence="12" key="1">
    <citation type="submission" date="2023-03" db="EMBL/GenBank/DDBJ databases">
        <authorList>
            <person name="Steffen K."/>
            <person name="Cardenas P."/>
        </authorList>
    </citation>
    <scope>NUCLEOTIDE SEQUENCE</scope>
</reference>
<comment type="subcellular location">
    <subcellularLocation>
        <location evidence="1">Cytoplasm</location>
    </subcellularLocation>
</comment>
<keyword evidence="7" id="KW-0862">Zinc</keyword>
<evidence type="ECO:0000259" key="11">
    <source>
        <dbReference type="PROSITE" id="PS50157"/>
    </source>
</evidence>
<comment type="caution">
    <text evidence="12">The sequence shown here is derived from an EMBL/GenBank/DDBJ whole genome shotgun (WGS) entry which is preliminary data.</text>
</comment>
<dbReference type="GO" id="GO:0005737">
    <property type="term" value="C:cytoplasm"/>
    <property type="evidence" value="ECO:0007669"/>
    <property type="project" value="UniProtKB-SubCell"/>
</dbReference>
<dbReference type="Gene3D" id="3.30.160.60">
    <property type="entry name" value="Classic Zinc Finger"/>
    <property type="match status" value="1"/>
</dbReference>
<keyword evidence="3" id="KW-0690">Ribosome biogenesis</keyword>
<keyword evidence="4" id="KW-0479">Metal-binding</keyword>
<dbReference type="InterPro" id="IPR003604">
    <property type="entry name" value="Matrin/U1-like-C_Znf_C2H2"/>
</dbReference>
<dbReference type="EMBL" id="CASHTH010001528">
    <property type="protein sequence ID" value="CAI8016414.1"/>
    <property type="molecule type" value="Genomic_DNA"/>
</dbReference>
<dbReference type="SUPFAM" id="SSF57667">
    <property type="entry name" value="beta-beta-alpha zinc fingers"/>
    <property type="match status" value="2"/>
</dbReference>
<evidence type="ECO:0000256" key="1">
    <source>
        <dbReference type="ARBA" id="ARBA00004496"/>
    </source>
</evidence>
<proteinExistence type="inferred from homology"/>
<dbReference type="GO" id="GO:0003676">
    <property type="term" value="F:nucleic acid binding"/>
    <property type="evidence" value="ECO:0007669"/>
    <property type="project" value="InterPro"/>
</dbReference>
<feature type="compositionally biased region" description="Acidic residues" evidence="10">
    <location>
        <begin position="104"/>
        <end position="115"/>
    </location>
</feature>
<sequence>MAFSGHTCITCAVAFASGELQRAHYKTDWHRYNLKRKVAELAPVRAENFKQKVLSQRAADAKARERHSHYCEACRKAFASDKSYESHLRSKKHKEKKEVRAPSEVDDGIDDASEGTTDEAIDQTLDNLKNLKIELSAVHVADDKAQIVQANPLNNAEEKTETTKEVKKDSVVTLKRLSQESECVSEDSDEGPQPLELDECLFCTHVSDDMERSLKHMSYAHGFFIPDLEYLVDLKGLLEYLCYKVGEERSCLYCNTSRTFYSIEAVQHHTVDKSHCKLFFEGDSALEYAEFYDYTKSYSKPGEEEGKGVERDGDLPVPDNTLDVNEDLELVLPSGSKLSHRAMRHYYKQRVPTLEQRTSSVVTRLMAQYRAIGWKGAEGEVGKKRVMDETTRIRMQQRRQLKLATKANKQQPHFRPQVVF</sequence>
<protein>
    <submittedName>
        <fullName evidence="12">Zinc finger protein 622</fullName>
    </submittedName>
</protein>
<dbReference type="InterPro" id="IPR041661">
    <property type="entry name" value="ZN622/Rei1/Reh1_Znf-C2H2"/>
</dbReference>
<name>A0AA35RSH4_GEOBA</name>
<evidence type="ECO:0000256" key="6">
    <source>
        <dbReference type="ARBA" id="ARBA00022771"/>
    </source>
</evidence>
<evidence type="ECO:0000256" key="10">
    <source>
        <dbReference type="SAM" id="MobiDB-lite"/>
    </source>
</evidence>
<dbReference type="GO" id="GO:0008270">
    <property type="term" value="F:zinc ion binding"/>
    <property type="evidence" value="ECO:0007669"/>
    <property type="project" value="UniProtKB-KW"/>
</dbReference>
<dbReference type="Proteomes" id="UP001174909">
    <property type="component" value="Unassembled WGS sequence"/>
</dbReference>
<comment type="similarity">
    <text evidence="8">Belongs to the REI1 family.</text>
</comment>
<dbReference type="GO" id="GO:0030687">
    <property type="term" value="C:preribosome, large subunit precursor"/>
    <property type="evidence" value="ECO:0007669"/>
    <property type="project" value="TreeGrafter"/>
</dbReference>
<dbReference type="SMART" id="SM00355">
    <property type="entry name" value="ZnF_C2H2"/>
    <property type="match status" value="4"/>
</dbReference>
<dbReference type="PANTHER" id="PTHR13182:SF8">
    <property type="entry name" value="CYTOPLASMIC 60S SUBUNIT BIOGENESIS FACTOR ZNF622"/>
    <property type="match status" value="1"/>
</dbReference>
<evidence type="ECO:0000256" key="8">
    <source>
        <dbReference type="ARBA" id="ARBA00034126"/>
    </source>
</evidence>